<evidence type="ECO:0000313" key="3">
    <source>
        <dbReference type="EMBL" id="TGO87769.1"/>
    </source>
</evidence>
<organism evidence="3 4">
    <name type="scientific">Botrytis porri</name>
    <dbReference type="NCBI Taxonomy" id="87229"/>
    <lineage>
        <taxon>Eukaryota</taxon>
        <taxon>Fungi</taxon>
        <taxon>Dikarya</taxon>
        <taxon>Ascomycota</taxon>
        <taxon>Pezizomycotina</taxon>
        <taxon>Leotiomycetes</taxon>
        <taxon>Helotiales</taxon>
        <taxon>Sclerotiniaceae</taxon>
        <taxon>Botrytis</taxon>
    </lineage>
</organism>
<sequence>MALFITPTSVTATITVTKTLYDIVSLTTLNTAISPSPTANIANTTPTFSTNGTTSTFSPMPLLSLPIAAFLVIIWLAILLMVMKSKSSWLDFLRYDVNSQIRAEREKRSAENQIREAEMKEQLERIDEEEAAHKKKIKDVDKSVADFYRIVRFRTRAMNFLPKR</sequence>
<keyword evidence="2" id="KW-0472">Membrane</keyword>
<keyword evidence="1" id="KW-0175">Coiled coil</keyword>
<keyword evidence="4" id="KW-1185">Reference proteome</keyword>
<reference evidence="3 4" key="1">
    <citation type="submission" date="2017-12" db="EMBL/GenBank/DDBJ databases">
        <title>Comparative genomics of Botrytis spp.</title>
        <authorList>
            <person name="Valero-Jimenez C.A."/>
            <person name="Tapia P."/>
            <person name="Veloso J."/>
            <person name="Silva-Moreno E."/>
            <person name="Staats M."/>
            <person name="Valdes J.H."/>
            <person name="Van Kan J.A.L."/>
        </authorList>
    </citation>
    <scope>NUCLEOTIDE SEQUENCE [LARGE SCALE GENOMIC DNA]</scope>
    <source>
        <strain evidence="3 4">MUCL3349</strain>
    </source>
</reference>
<gene>
    <name evidence="3" type="ORF">BPOR_0205g00140</name>
</gene>
<feature type="transmembrane region" description="Helical" evidence="2">
    <location>
        <begin position="63"/>
        <end position="83"/>
    </location>
</feature>
<dbReference type="EMBL" id="PQXO01000205">
    <property type="protein sequence ID" value="TGO87769.1"/>
    <property type="molecule type" value="Genomic_DNA"/>
</dbReference>
<feature type="coiled-coil region" evidence="1">
    <location>
        <begin position="100"/>
        <end position="136"/>
    </location>
</feature>
<dbReference type="Proteomes" id="UP000297280">
    <property type="component" value="Unassembled WGS sequence"/>
</dbReference>
<accession>A0A4Z1KTL6</accession>
<name>A0A4Z1KTL6_9HELO</name>
<keyword evidence="2" id="KW-1133">Transmembrane helix</keyword>
<comment type="caution">
    <text evidence="3">The sequence shown here is derived from an EMBL/GenBank/DDBJ whole genome shotgun (WGS) entry which is preliminary data.</text>
</comment>
<keyword evidence="2" id="KW-0812">Transmembrane</keyword>
<dbReference type="AlphaFoldDB" id="A0A4Z1KTL6"/>
<protein>
    <submittedName>
        <fullName evidence="3">Uncharacterized protein</fullName>
    </submittedName>
</protein>
<evidence type="ECO:0000313" key="4">
    <source>
        <dbReference type="Proteomes" id="UP000297280"/>
    </source>
</evidence>
<evidence type="ECO:0000256" key="2">
    <source>
        <dbReference type="SAM" id="Phobius"/>
    </source>
</evidence>
<evidence type="ECO:0000256" key="1">
    <source>
        <dbReference type="SAM" id="Coils"/>
    </source>
</evidence>
<proteinExistence type="predicted"/>